<evidence type="ECO:0000256" key="5">
    <source>
        <dbReference type="ARBA" id="ARBA00018309"/>
    </source>
</evidence>
<evidence type="ECO:0000256" key="10">
    <source>
        <dbReference type="ARBA" id="ARBA00022824"/>
    </source>
</evidence>
<keyword evidence="14 18" id="KW-0175">Coiled coil</keyword>
<dbReference type="PANTHER" id="PTHR10809:SF155">
    <property type="entry name" value="VESICLE-ASSOCIATED MEMBRANE PROTEIN-ASSOCIATED PROTEIN A"/>
    <property type="match status" value="1"/>
</dbReference>
<keyword evidence="16" id="KW-1015">Disulfide bond</keyword>
<dbReference type="FunFam" id="2.60.40.10:FF:000334">
    <property type="entry name" value="vesicle-associated membrane protein-associated protein A isoform X1"/>
    <property type="match status" value="1"/>
</dbReference>
<evidence type="ECO:0000256" key="19">
    <source>
        <dbReference type="SAM" id="MobiDB-lite"/>
    </source>
</evidence>
<evidence type="ECO:0000256" key="11">
    <source>
        <dbReference type="ARBA" id="ARBA00022949"/>
    </source>
</evidence>
<dbReference type="Pfam" id="PF00635">
    <property type="entry name" value="Motile_Sperm"/>
    <property type="match status" value="1"/>
</dbReference>
<reference evidence="22 23" key="1">
    <citation type="submission" date="2020-02" db="EMBL/GenBank/DDBJ databases">
        <title>A chromosome-scale genome assembly of the black bullhead catfish (Ameiurus melas).</title>
        <authorList>
            <person name="Wen M."/>
            <person name="Zham M."/>
            <person name="Cabau C."/>
            <person name="Klopp C."/>
            <person name="Donnadieu C."/>
            <person name="Roques C."/>
            <person name="Bouchez O."/>
            <person name="Lampietro C."/>
            <person name="Jouanno E."/>
            <person name="Herpin A."/>
            <person name="Louis A."/>
            <person name="Berthelot C."/>
            <person name="Parey E."/>
            <person name="Roest-Crollius H."/>
            <person name="Braasch I."/>
            <person name="Postlethwait J."/>
            <person name="Robinson-Rechavi M."/>
            <person name="Echchiki A."/>
            <person name="Begum T."/>
            <person name="Montfort J."/>
            <person name="Schartl M."/>
            <person name="Bobe J."/>
            <person name="Guiguen Y."/>
        </authorList>
    </citation>
    <scope>NUCLEOTIDE SEQUENCE [LARGE SCALE GENOMIC DNA]</scope>
    <source>
        <strain evidence="22">M_S1</strain>
        <tissue evidence="22">Blood</tissue>
    </source>
</reference>
<evidence type="ECO:0000256" key="20">
    <source>
        <dbReference type="SAM" id="Phobius"/>
    </source>
</evidence>
<dbReference type="Proteomes" id="UP000593565">
    <property type="component" value="Unassembled WGS sequence"/>
</dbReference>
<dbReference type="AlphaFoldDB" id="A0A7J6A4U5"/>
<evidence type="ECO:0000256" key="2">
    <source>
        <dbReference type="ARBA" id="ARBA00004435"/>
    </source>
</evidence>
<keyword evidence="15 20" id="KW-0472">Membrane</keyword>
<evidence type="ECO:0000256" key="13">
    <source>
        <dbReference type="ARBA" id="ARBA00022990"/>
    </source>
</evidence>
<dbReference type="InterPro" id="IPR008962">
    <property type="entry name" value="PapD-like_sf"/>
</dbReference>
<evidence type="ECO:0000259" key="21">
    <source>
        <dbReference type="PROSITE" id="PS50202"/>
    </source>
</evidence>
<organism evidence="22 23">
    <name type="scientific">Ameiurus melas</name>
    <name type="common">Black bullhead</name>
    <name type="synonym">Silurus melas</name>
    <dbReference type="NCBI Taxonomy" id="219545"/>
    <lineage>
        <taxon>Eukaryota</taxon>
        <taxon>Metazoa</taxon>
        <taxon>Chordata</taxon>
        <taxon>Craniata</taxon>
        <taxon>Vertebrata</taxon>
        <taxon>Euteleostomi</taxon>
        <taxon>Actinopterygii</taxon>
        <taxon>Neopterygii</taxon>
        <taxon>Teleostei</taxon>
        <taxon>Ostariophysi</taxon>
        <taxon>Siluriformes</taxon>
        <taxon>Ictaluridae</taxon>
        <taxon>Ameiurus</taxon>
    </lineage>
</organism>
<dbReference type="Gene3D" id="2.60.40.10">
    <property type="entry name" value="Immunoglobulins"/>
    <property type="match status" value="1"/>
</dbReference>
<evidence type="ECO:0000256" key="1">
    <source>
        <dbReference type="ARBA" id="ARBA00004163"/>
    </source>
</evidence>
<feature type="coiled-coil region" evidence="18">
    <location>
        <begin position="271"/>
        <end position="305"/>
    </location>
</feature>
<comment type="subcellular location">
    <subcellularLocation>
        <location evidence="2">Cell junction</location>
        <location evidence="2">Tight junction</location>
    </subcellularLocation>
    <subcellularLocation>
        <location evidence="3">Cell membrane</location>
        <topology evidence="3">Single-pass type IV membrane protein</topology>
    </subcellularLocation>
    <subcellularLocation>
        <location evidence="1">Endoplasmic reticulum membrane</location>
        <topology evidence="1">Single-pass type IV membrane protein</topology>
    </subcellularLocation>
</comment>
<dbReference type="PANTHER" id="PTHR10809">
    <property type="entry name" value="VESICLE-ASSOCIATED MEMBRANE PROTEIN-ASSOCIATED PROTEIN"/>
    <property type="match status" value="1"/>
</dbReference>
<dbReference type="GO" id="GO:0005886">
    <property type="term" value="C:plasma membrane"/>
    <property type="evidence" value="ECO:0007669"/>
    <property type="project" value="UniProtKB-SubCell"/>
</dbReference>
<keyword evidence="10" id="KW-0256">Endoplasmic reticulum</keyword>
<dbReference type="InterPro" id="IPR000535">
    <property type="entry name" value="MSP_dom"/>
</dbReference>
<keyword evidence="8" id="KW-0597">Phosphoprotein</keyword>
<keyword evidence="23" id="KW-1185">Reference proteome</keyword>
<feature type="region of interest" description="Disordered" evidence="19">
    <location>
        <begin position="187"/>
        <end position="232"/>
    </location>
</feature>
<gene>
    <name evidence="22" type="ORF">AMELA_G00215620</name>
</gene>
<evidence type="ECO:0000256" key="16">
    <source>
        <dbReference type="ARBA" id="ARBA00023157"/>
    </source>
</evidence>
<feature type="transmembrane region" description="Helical" evidence="20">
    <location>
        <begin position="328"/>
        <end position="348"/>
    </location>
</feature>
<dbReference type="GO" id="GO:0033149">
    <property type="term" value="F:FFAT motif binding"/>
    <property type="evidence" value="ECO:0007669"/>
    <property type="project" value="TreeGrafter"/>
</dbReference>
<evidence type="ECO:0000256" key="18">
    <source>
        <dbReference type="SAM" id="Coils"/>
    </source>
</evidence>
<evidence type="ECO:0000256" key="9">
    <source>
        <dbReference type="ARBA" id="ARBA00022692"/>
    </source>
</evidence>
<dbReference type="GO" id="GO:0005923">
    <property type="term" value="C:bicellular tight junction"/>
    <property type="evidence" value="ECO:0007669"/>
    <property type="project" value="UniProtKB-SubCell"/>
</dbReference>
<keyword evidence="12 20" id="KW-1133">Transmembrane helix</keyword>
<name>A0A7J6A4U5_AMEME</name>
<evidence type="ECO:0000256" key="6">
    <source>
        <dbReference type="ARBA" id="ARBA00022427"/>
    </source>
</evidence>
<evidence type="ECO:0000256" key="12">
    <source>
        <dbReference type="ARBA" id="ARBA00022989"/>
    </source>
</evidence>
<evidence type="ECO:0000256" key="4">
    <source>
        <dbReference type="ARBA" id="ARBA00008932"/>
    </source>
</evidence>
<evidence type="ECO:0000256" key="7">
    <source>
        <dbReference type="ARBA" id="ARBA00022475"/>
    </source>
</evidence>
<dbReference type="EMBL" id="JAAGNN010000019">
    <property type="protein sequence ID" value="KAF4076478.1"/>
    <property type="molecule type" value="Genomic_DNA"/>
</dbReference>
<evidence type="ECO:0000256" key="17">
    <source>
        <dbReference type="ARBA" id="ARBA00045917"/>
    </source>
</evidence>
<keyword evidence="9 20" id="KW-0812">Transmembrane</keyword>
<dbReference type="GO" id="GO:0005789">
    <property type="term" value="C:endoplasmic reticulum membrane"/>
    <property type="evidence" value="ECO:0007669"/>
    <property type="project" value="UniProtKB-SubCell"/>
</dbReference>
<evidence type="ECO:0000256" key="8">
    <source>
        <dbReference type="ARBA" id="ARBA00022553"/>
    </source>
</evidence>
<accession>A0A7J6A4U5</accession>
<keyword evidence="7" id="KW-1003">Cell membrane</keyword>
<dbReference type="PIRSF" id="PIRSF019693">
    <property type="entry name" value="VAMP-associated"/>
    <property type="match status" value="1"/>
</dbReference>
<dbReference type="InterPro" id="IPR013783">
    <property type="entry name" value="Ig-like_fold"/>
</dbReference>
<feature type="domain" description="MSP" evidence="21">
    <location>
        <begin position="7"/>
        <end position="124"/>
    </location>
</feature>
<evidence type="ECO:0000256" key="14">
    <source>
        <dbReference type="ARBA" id="ARBA00023054"/>
    </source>
</evidence>
<dbReference type="SUPFAM" id="SSF49354">
    <property type="entry name" value="PapD-like"/>
    <property type="match status" value="1"/>
</dbReference>
<keyword evidence="13" id="KW-0007">Acetylation</keyword>
<evidence type="ECO:0000256" key="3">
    <source>
        <dbReference type="ARBA" id="ARBA00004521"/>
    </source>
</evidence>
<evidence type="ECO:0000256" key="15">
    <source>
        <dbReference type="ARBA" id="ARBA00023136"/>
    </source>
</evidence>
<comment type="function">
    <text evidence="17">Endoplasmic reticulum (ER)-anchored protein that mediates the formation of contact sites between the ER and endosomes via interaction with FFAT motif-containing proteins such as STARD3 or WDR44. STARD3-VAPA interaction enables cholesterol transfer from the ER to endosomes. Via interaction with WDR44 participates in neosynthesized protein export. In addition, recruited to the plasma membrane through OSBPL3 binding. The OSBPL3-VAPA complex stimulates RRAS signaling which in turn attenuates integrin beta-1 (ITGB1) activation at the cell surface. With OSBPL3, may regulate ER morphology. May play a role in vesicle trafficking.</text>
</comment>
<sequence>MSKLEQVLILDPPTDLKFKGPFTDVVTATLKLTNPSDKRVCFKVKTTAPRRYCVRPNSGAIDPGASISISVMLQPFDYDPNEKSKHKFMVQTIFAPAAITDTETMWKDAKPDELMDSKLRCVFELPSENDKMSQLLQIGLGTPVPVPNAAEPGTERPLRLLPHLFATPTSTWAEFLTPLRALPPFPPTSSSLSGRSDLQGFRTAPSSEIKNRRGHVSEGQTGRQAAGPGLAHGYRNDVDAVNKAAPVLASSKVEGPAAPKPTSAALDDTEMKKVIEECKRLQTDMIKLQEENRQLKDDGLRLRKAQRPEHTAANSSSLIGRDVATSSLPSLLVVIAAIFIGFFLGKFIL</sequence>
<keyword evidence="11" id="KW-0965">Cell junction</keyword>
<comment type="similarity">
    <text evidence="4">Belongs to the VAMP-associated protein (VAP) (TC 9.B.17) family.</text>
</comment>
<evidence type="ECO:0000313" key="22">
    <source>
        <dbReference type="EMBL" id="KAF4076478.1"/>
    </source>
</evidence>
<evidence type="ECO:0000313" key="23">
    <source>
        <dbReference type="Proteomes" id="UP000593565"/>
    </source>
</evidence>
<dbReference type="InterPro" id="IPR016763">
    <property type="entry name" value="VAP"/>
</dbReference>
<proteinExistence type="inferred from homology"/>
<keyword evidence="6" id="KW-0796">Tight junction</keyword>
<dbReference type="GO" id="GO:0031175">
    <property type="term" value="P:neuron projection development"/>
    <property type="evidence" value="ECO:0007669"/>
    <property type="project" value="TreeGrafter"/>
</dbReference>
<dbReference type="PROSITE" id="PS50202">
    <property type="entry name" value="MSP"/>
    <property type="match status" value="1"/>
</dbReference>
<comment type="caution">
    <text evidence="22">The sequence shown here is derived from an EMBL/GenBank/DDBJ whole genome shotgun (WGS) entry which is preliminary data.</text>
</comment>
<protein>
    <recommendedName>
        <fullName evidence="5">Vesicle-associated membrane protein-associated protein A</fullName>
    </recommendedName>
</protein>